<feature type="region of interest" description="Disordered" evidence="6">
    <location>
        <begin position="135"/>
        <end position="197"/>
    </location>
</feature>
<dbReference type="PROSITE" id="PS50110">
    <property type="entry name" value="RESPONSE_REGULATORY"/>
    <property type="match status" value="1"/>
</dbReference>
<feature type="domain" description="HTH luxR-type" evidence="7">
    <location>
        <begin position="189"/>
        <end position="254"/>
    </location>
</feature>
<name>A0ABZ1SGN3_9ACTN</name>
<evidence type="ECO:0000256" key="3">
    <source>
        <dbReference type="ARBA" id="ARBA00023125"/>
    </source>
</evidence>
<proteinExistence type="predicted"/>
<dbReference type="InterPro" id="IPR058245">
    <property type="entry name" value="NreC/VraR/RcsB-like_REC"/>
</dbReference>
<dbReference type="SMART" id="SM00448">
    <property type="entry name" value="REC"/>
    <property type="match status" value="1"/>
</dbReference>
<evidence type="ECO:0000259" key="7">
    <source>
        <dbReference type="PROSITE" id="PS50043"/>
    </source>
</evidence>
<dbReference type="InterPro" id="IPR011006">
    <property type="entry name" value="CheY-like_superfamily"/>
</dbReference>
<dbReference type="InterPro" id="IPR016032">
    <property type="entry name" value="Sig_transdc_resp-reg_C-effctor"/>
</dbReference>
<dbReference type="InterPro" id="IPR001789">
    <property type="entry name" value="Sig_transdc_resp-reg_receiver"/>
</dbReference>
<evidence type="ECO:0000313" key="10">
    <source>
        <dbReference type="Proteomes" id="UP001432011"/>
    </source>
</evidence>
<accession>A0ABZ1SGN3</accession>
<feature type="compositionally biased region" description="Basic and acidic residues" evidence="6">
    <location>
        <begin position="172"/>
        <end position="181"/>
    </location>
</feature>
<sequence>MTARVLVVDDQAVVRDGLVLLLGLLPDIEVVGSASDGEAALRLVADERPDVVLMDLRMPRMDGVEATRRIRTGFPETQVVVLTTYTDDESVFAALRAGARGFLTKSADAEEIARAVTTVMNGDAQLDPGVQRRLLNTVTGGGTGTAPTTEGPVETTGPAAAPPHRSRFASRHTREARHADRTPGTPTDAGTPPDGLTPREAEVLRLIARGLSNAEIAATLFIGETTVKTHINNLFAKVRVRDRAQAVAYAYRTGLADPREG</sequence>
<dbReference type="Gene3D" id="3.40.50.2300">
    <property type="match status" value="1"/>
</dbReference>
<evidence type="ECO:0000256" key="2">
    <source>
        <dbReference type="ARBA" id="ARBA00023015"/>
    </source>
</evidence>
<reference evidence="9" key="1">
    <citation type="submission" date="2022-10" db="EMBL/GenBank/DDBJ databases">
        <title>The complete genomes of actinobacterial strains from the NBC collection.</title>
        <authorList>
            <person name="Joergensen T.S."/>
            <person name="Alvarez Arevalo M."/>
            <person name="Sterndorff E.B."/>
            <person name="Faurdal D."/>
            <person name="Vuksanovic O."/>
            <person name="Mourched A.-S."/>
            <person name="Charusanti P."/>
            <person name="Shaw S."/>
            <person name="Blin K."/>
            <person name="Weber T."/>
        </authorList>
    </citation>
    <scope>NUCLEOTIDE SEQUENCE</scope>
    <source>
        <strain evidence="9">NBC_00254</strain>
    </source>
</reference>
<dbReference type="SUPFAM" id="SSF46894">
    <property type="entry name" value="C-terminal effector domain of the bipartite response regulators"/>
    <property type="match status" value="1"/>
</dbReference>
<dbReference type="InterPro" id="IPR000792">
    <property type="entry name" value="Tscrpt_reg_LuxR_C"/>
</dbReference>
<dbReference type="Pfam" id="PF00196">
    <property type="entry name" value="GerE"/>
    <property type="match status" value="1"/>
</dbReference>
<keyword evidence="2" id="KW-0805">Transcription regulation</keyword>
<feature type="compositionally biased region" description="Low complexity" evidence="6">
    <location>
        <begin position="145"/>
        <end position="159"/>
    </location>
</feature>
<keyword evidence="1 5" id="KW-0597">Phosphoprotein</keyword>
<dbReference type="PRINTS" id="PR00038">
    <property type="entry name" value="HTHLUXR"/>
</dbReference>
<dbReference type="CDD" id="cd17535">
    <property type="entry name" value="REC_NarL-like"/>
    <property type="match status" value="1"/>
</dbReference>
<protein>
    <submittedName>
        <fullName evidence="9">Response regulator transcription factor</fullName>
    </submittedName>
</protein>
<feature type="modified residue" description="4-aspartylphosphate" evidence="5">
    <location>
        <position position="55"/>
    </location>
</feature>
<evidence type="ECO:0000313" key="9">
    <source>
        <dbReference type="EMBL" id="WUP72111.1"/>
    </source>
</evidence>
<evidence type="ECO:0000259" key="8">
    <source>
        <dbReference type="PROSITE" id="PS50110"/>
    </source>
</evidence>
<dbReference type="Proteomes" id="UP001432011">
    <property type="component" value="Chromosome"/>
</dbReference>
<evidence type="ECO:0000256" key="1">
    <source>
        <dbReference type="ARBA" id="ARBA00022553"/>
    </source>
</evidence>
<dbReference type="PANTHER" id="PTHR43214">
    <property type="entry name" value="TWO-COMPONENT RESPONSE REGULATOR"/>
    <property type="match status" value="1"/>
</dbReference>
<feature type="compositionally biased region" description="Low complexity" evidence="6">
    <location>
        <begin position="182"/>
        <end position="196"/>
    </location>
</feature>
<keyword evidence="4" id="KW-0804">Transcription</keyword>
<evidence type="ECO:0000256" key="6">
    <source>
        <dbReference type="SAM" id="MobiDB-lite"/>
    </source>
</evidence>
<dbReference type="EMBL" id="CP108085">
    <property type="protein sequence ID" value="WUP72111.1"/>
    <property type="molecule type" value="Genomic_DNA"/>
</dbReference>
<dbReference type="CDD" id="cd06170">
    <property type="entry name" value="LuxR_C_like"/>
    <property type="match status" value="1"/>
</dbReference>
<organism evidence="9 10">
    <name type="scientific">Microbispora hainanensis</name>
    <dbReference type="NCBI Taxonomy" id="568844"/>
    <lineage>
        <taxon>Bacteria</taxon>
        <taxon>Bacillati</taxon>
        <taxon>Actinomycetota</taxon>
        <taxon>Actinomycetes</taxon>
        <taxon>Streptosporangiales</taxon>
        <taxon>Streptosporangiaceae</taxon>
        <taxon>Microbispora</taxon>
    </lineage>
</organism>
<dbReference type="PROSITE" id="PS50043">
    <property type="entry name" value="HTH_LUXR_2"/>
    <property type="match status" value="1"/>
</dbReference>
<dbReference type="SMART" id="SM00421">
    <property type="entry name" value="HTH_LUXR"/>
    <property type="match status" value="1"/>
</dbReference>
<dbReference type="PANTHER" id="PTHR43214:SF24">
    <property type="entry name" value="TRANSCRIPTIONAL REGULATORY PROTEIN NARL-RELATED"/>
    <property type="match status" value="1"/>
</dbReference>
<dbReference type="RefSeq" id="WP_142646642.1">
    <property type="nucleotide sequence ID" value="NZ_CP108085.1"/>
</dbReference>
<evidence type="ECO:0000256" key="4">
    <source>
        <dbReference type="ARBA" id="ARBA00023163"/>
    </source>
</evidence>
<keyword evidence="3" id="KW-0238">DNA-binding</keyword>
<dbReference type="Pfam" id="PF00072">
    <property type="entry name" value="Response_reg"/>
    <property type="match status" value="1"/>
</dbReference>
<keyword evidence="10" id="KW-1185">Reference proteome</keyword>
<dbReference type="InterPro" id="IPR039420">
    <property type="entry name" value="WalR-like"/>
</dbReference>
<evidence type="ECO:0000256" key="5">
    <source>
        <dbReference type="PROSITE-ProRule" id="PRU00169"/>
    </source>
</evidence>
<dbReference type="SUPFAM" id="SSF52172">
    <property type="entry name" value="CheY-like"/>
    <property type="match status" value="1"/>
</dbReference>
<feature type="domain" description="Response regulatory" evidence="8">
    <location>
        <begin position="4"/>
        <end position="120"/>
    </location>
</feature>
<dbReference type="PROSITE" id="PS00622">
    <property type="entry name" value="HTH_LUXR_1"/>
    <property type="match status" value="1"/>
</dbReference>
<gene>
    <name evidence="9" type="ORF">OG913_21995</name>
</gene>